<dbReference type="RefSeq" id="WP_163947039.1">
    <property type="nucleotide sequence ID" value="NZ_JAAFZH010000004.1"/>
</dbReference>
<protein>
    <submittedName>
        <fullName evidence="1">Uncharacterized protein</fullName>
    </submittedName>
</protein>
<gene>
    <name evidence="1" type="ORF">GK108_10470</name>
</gene>
<organism evidence="1 2">
    <name type="scientific">Spirosoma terrae</name>
    <dbReference type="NCBI Taxonomy" id="1968276"/>
    <lineage>
        <taxon>Bacteria</taxon>
        <taxon>Pseudomonadati</taxon>
        <taxon>Bacteroidota</taxon>
        <taxon>Cytophagia</taxon>
        <taxon>Cytophagales</taxon>
        <taxon>Cytophagaceae</taxon>
        <taxon>Spirosoma</taxon>
    </lineage>
</organism>
<sequence length="84" mass="9638">MKINKGFTELKSSAYKVIAEEPMLDYKVAPTDKSNMAKYLFTGFNHCLYPVQKFDSDAERVLAVILDRDALKWFKPAEGQFQIS</sequence>
<evidence type="ECO:0000313" key="2">
    <source>
        <dbReference type="Proteomes" id="UP000474175"/>
    </source>
</evidence>
<comment type="caution">
    <text evidence="1">The sequence shown here is derived from an EMBL/GenBank/DDBJ whole genome shotgun (WGS) entry which is preliminary data.</text>
</comment>
<keyword evidence="2" id="KW-1185">Reference proteome</keyword>
<dbReference type="AlphaFoldDB" id="A0A6L9L439"/>
<proteinExistence type="predicted"/>
<name>A0A6L9L439_9BACT</name>
<reference evidence="1 2" key="1">
    <citation type="submission" date="2020-02" db="EMBL/GenBank/DDBJ databases">
        <title>Draft genome sequence of two Spirosoma agri KCTC 52727 and Spirosoma terrae KCTC 52035.</title>
        <authorList>
            <person name="Rojas J."/>
            <person name="Ambika Manirajan B."/>
            <person name="Suarez C."/>
            <person name="Ratering S."/>
            <person name="Schnell S."/>
        </authorList>
    </citation>
    <scope>NUCLEOTIDE SEQUENCE [LARGE SCALE GENOMIC DNA]</scope>
    <source>
        <strain evidence="1 2">KCTC 52035</strain>
    </source>
</reference>
<accession>A0A6L9L439</accession>
<dbReference type="Proteomes" id="UP000474175">
    <property type="component" value="Unassembled WGS sequence"/>
</dbReference>
<dbReference type="EMBL" id="JAAFZH010000004">
    <property type="protein sequence ID" value="NDU95296.1"/>
    <property type="molecule type" value="Genomic_DNA"/>
</dbReference>
<evidence type="ECO:0000313" key="1">
    <source>
        <dbReference type="EMBL" id="NDU95296.1"/>
    </source>
</evidence>